<proteinExistence type="predicted"/>
<dbReference type="GO" id="GO:0004622">
    <property type="term" value="F:phosphatidylcholine lysophospholipase activity"/>
    <property type="evidence" value="ECO:0007669"/>
    <property type="project" value="TreeGrafter"/>
</dbReference>
<evidence type="ECO:0000259" key="1">
    <source>
        <dbReference type="Pfam" id="PF13472"/>
    </source>
</evidence>
<reference evidence="3" key="1">
    <citation type="submission" date="2016-10" db="EMBL/GenBank/DDBJ databases">
        <authorList>
            <person name="Varghese N."/>
            <person name="Submissions S."/>
        </authorList>
    </citation>
    <scope>NUCLEOTIDE SEQUENCE [LARGE SCALE GENOMIC DNA]</scope>
    <source>
        <strain evidence="3">DSM 44945</strain>
    </source>
</reference>
<dbReference type="InterPro" id="IPR051532">
    <property type="entry name" value="Ester_Hydrolysis_Enzymes"/>
</dbReference>
<keyword evidence="3" id="KW-1185">Reference proteome</keyword>
<accession>A0A1I2SP89</accession>
<dbReference type="PANTHER" id="PTHR30383:SF5">
    <property type="entry name" value="SGNH HYDROLASE-TYPE ESTERASE DOMAIN-CONTAINING PROTEIN"/>
    <property type="match status" value="1"/>
</dbReference>
<dbReference type="Proteomes" id="UP000198661">
    <property type="component" value="Unassembled WGS sequence"/>
</dbReference>
<dbReference type="InterPro" id="IPR036514">
    <property type="entry name" value="SGNH_hydro_sf"/>
</dbReference>
<feature type="domain" description="SGNH hydrolase-type esterase" evidence="1">
    <location>
        <begin position="8"/>
        <end position="206"/>
    </location>
</feature>
<dbReference type="SUPFAM" id="SSF52266">
    <property type="entry name" value="SGNH hydrolase"/>
    <property type="match status" value="1"/>
</dbReference>
<dbReference type="EMBL" id="FOOK01000045">
    <property type="protein sequence ID" value="SFG54550.1"/>
    <property type="molecule type" value="Genomic_DNA"/>
</dbReference>
<dbReference type="STRING" id="201973.SAMN04488025_14516"/>
<protein>
    <submittedName>
        <fullName evidence="2">Lysophospholipase L1</fullName>
    </submittedName>
</protein>
<sequence>MRPFHYVAFGDSITAGYNAPHRRGYVELLGFRLGSRIPRVWVANCGKKGATSGDLLFYMTFSPFFRSALRRADLMTLCIGGNDLLHAYLKMNLLRRPDAIPRSLHLYSLNLNNLIGMIRRANPGPLLVLNLYNPFPLSPLAVRWVREMNAIIDGVAARWNVPVVDICDRFLGKEPFLIYGYRTGTLSDYRLFGGNPIHPNGEGHRIIAEAVWEKIDP</sequence>
<gene>
    <name evidence="2" type="ORF">SAMN04488025_14516</name>
</gene>
<evidence type="ECO:0000313" key="2">
    <source>
        <dbReference type="EMBL" id="SFG54550.1"/>
    </source>
</evidence>
<dbReference type="AlphaFoldDB" id="A0A1I2SP89"/>
<evidence type="ECO:0000313" key="3">
    <source>
        <dbReference type="Proteomes" id="UP000198661"/>
    </source>
</evidence>
<dbReference type="Gene3D" id="3.40.50.1110">
    <property type="entry name" value="SGNH hydrolase"/>
    <property type="match status" value="1"/>
</dbReference>
<organism evidence="2 3">
    <name type="scientific">Planifilum fulgidum</name>
    <dbReference type="NCBI Taxonomy" id="201973"/>
    <lineage>
        <taxon>Bacteria</taxon>
        <taxon>Bacillati</taxon>
        <taxon>Bacillota</taxon>
        <taxon>Bacilli</taxon>
        <taxon>Bacillales</taxon>
        <taxon>Thermoactinomycetaceae</taxon>
        <taxon>Planifilum</taxon>
    </lineage>
</organism>
<name>A0A1I2SP89_9BACL</name>
<dbReference type="RefSeq" id="WP_177199238.1">
    <property type="nucleotide sequence ID" value="NZ_FOOK01000045.1"/>
</dbReference>
<dbReference type="InterPro" id="IPR013830">
    <property type="entry name" value="SGNH_hydro"/>
</dbReference>
<dbReference type="PANTHER" id="PTHR30383">
    <property type="entry name" value="THIOESTERASE 1/PROTEASE 1/LYSOPHOSPHOLIPASE L1"/>
    <property type="match status" value="1"/>
</dbReference>
<dbReference type="Pfam" id="PF13472">
    <property type="entry name" value="Lipase_GDSL_2"/>
    <property type="match status" value="1"/>
</dbReference>